<dbReference type="AlphaFoldDB" id="A0A916JQY6"/>
<dbReference type="InterPro" id="IPR046947">
    <property type="entry name" value="LytR-like"/>
</dbReference>
<dbReference type="PANTHER" id="PTHR37299">
    <property type="entry name" value="TRANSCRIPTIONAL REGULATOR-RELATED"/>
    <property type="match status" value="1"/>
</dbReference>
<dbReference type="InterPro" id="IPR011006">
    <property type="entry name" value="CheY-like_superfamily"/>
</dbReference>
<dbReference type="Proteomes" id="UP000683507">
    <property type="component" value="Chromosome"/>
</dbReference>
<dbReference type="SMART" id="SM00850">
    <property type="entry name" value="LytTR"/>
    <property type="match status" value="1"/>
</dbReference>
<dbReference type="GO" id="GO:0000156">
    <property type="term" value="F:phosphorelay response regulator activity"/>
    <property type="evidence" value="ECO:0007669"/>
    <property type="project" value="InterPro"/>
</dbReference>
<dbReference type="CDD" id="cd17532">
    <property type="entry name" value="REC_LytTR_AlgR-like"/>
    <property type="match status" value="1"/>
</dbReference>
<evidence type="ECO:0000256" key="1">
    <source>
        <dbReference type="PROSITE-ProRule" id="PRU00169"/>
    </source>
</evidence>
<evidence type="ECO:0000313" key="5">
    <source>
        <dbReference type="Proteomes" id="UP000683507"/>
    </source>
</evidence>
<feature type="modified residue" description="4-aspartylphosphate" evidence="1">
    <location>
        <position position="53"/>
    </location>
</feature>
<dbReference type="FunFam" id="3.40.50.2300:FF:000051">
    <property type="entry name" value="Two-component response regulator yehT"/>
    <property type="match status" value="1"/>
</dbReference>
<organism evidence="4 5">
    <name type="scientific">Parvicella tangerina</name>
    <dbReference type="NCBI Taxonomy" id="2829795"/>
    <lineage>
        <taxon>Bacteria</taxon>
        <taxon>Pseudomonadati</taxon>
        <taxon>Bacteroidota</taxon>
        <taxon>Flavobacteriia</taxon>
        <taxon>Flavobacteriales</taxon>
        <taxon>Parvicellaceae</taxon>
        <taxon>Parvicella</taxon>
    </lineage>
</organism>
<dbReference type="KEGG" id="ptan:CRYO30217_03374"/>
<evidence type="ECO:0000259" key="2">
    <source>
        <dbReference type="PROSITE" id="PS50110"/>
    </source>
</evidence>
<accession>A0A916JQY6</accession>
<proteinExistence type="predicted"/>
<name>A0A916JQY6_9FLAO</name>
<dbReference type="Pfam" id="PF00072">
    <property type="entry name" value="Response_reg"/>
    <property type="match status" value="1"/>
</dbReference>
<evidence type="ECO:0000313" key="4">
    <source>
        <dbReference type="EMBL" id="CAG5087043.1"/>
    </source>
</evidence>
<dbReference type="GO" id="GO:0003677">
    <property type="term" value="F:DNA binding"/>
    <property type="evidence" value="ECO:0007669"/>
    <property type="project" value="InterPro"/>
</dbReference>
<evidence type="ECO:0000259" key="3">
    <source>
        <dbReference type="PROSITE" id="PS50930"/>
    </source>
</evidence>
<dbReference type="InterPro" id="IPR001789">
    <property type="entry name" value="Sig_transdc_resp-reg_receiver"/>
</dbReference>
<dbReference type="Gene3D" id="3.40.50.2300">
    <property type="match status" value="1"/>
</dbReference>
<dbReference type="PROSITE" id="PS50930">
    <property type="entry name" value="HTH_LYTTR"/>
    <property type="match status" value="1"/>
</dbReference>
<dbReference type="Pfam" id="PF04397">
    <property type="entry name" value="LytTR"/>
    <property type="match status" value="1"/>
</dbReference>
<dbReference type="SMART" id="SM00448">
    <property type="entry name" value="REC"/>
    <property type="match status" value="1"/>
</dbReference>
<reference evidence="4" key="1">
    <citation type="submission" date="2021-04" db="EMBL/GenBank/DDBJ databases">
        <authorList>
            <person name="Rodrigo-Torres L."/>
            <person name="Arahal R. D."/>
            <person name="Lucena T."/>
        </authorList>
    </citation>
    <scope>NUCLEOTIDE SEQUENCE</scope>
    <source>
        <strain evidence="4">AS29M-1</strain>
    </source>
</reference>
<keyword evidence="5" id="KW-1185">Reference proteome</keyword>
<dbReference type="SUPFAM" id="SSF52172">
    <property type="entry name" value="CheY-like"/>
    <property type="match status" value="1"/>
</dbReference>
<dbReference type="Gene3D" id="2.40.50.1020">
    <property type="entry name" value="LytTr DNA-binding domain"/>
    <property type="match status" value="1"/>
</dbReference>
<feature type="domain" description="Response regulatory" evidence="2">
    <location>
        <begin position="2"/>
        <end position="113"/>
    </location>
</feature>
<sequence>MKAVLVDDERLARKELTKLLEAFPEIEIIGECSNGKEAIAFINEKKPDLVFMDIEMPELSGFDVVEQIDKTPAIVFVTAYNDYAIKAFEVNASDYLVKPVDPARLKETIEKINADNEEVDTDSLERTTLTSGDQIFIKDGEKCWFIKLDEIKLFESEGNYVRIYFRNFKPLVLKSLNNLEAKLDPRLFFRANRKYIINLDTITHVENWFNGGLQVTLENDRKIEISRRQAVKFKAMMSL</sequence>
<protein>
    <submittedName>
        <fullName evidence="4">Transcriptional regulatory protein BtsR</fullName>
    </submittedName>
</protein>
<dbReference type="PANTHER" id="PTHR37299:SF1">
    <property type="entry name" value="STAGE 0 SPORULATION PROTEIN A HOMOLOG"/>
    <property type="match status" value="1"/>
</dbReference>
<feature type="domain" description="HTH LytTR-type" evidence="3">
    <location>
        <begin position="135"/>
        <end position="239"/>
    </location>
</feature>
<keyword evidence="1" id="KW-0597">Phosphoprotein</keyword>
<dbReference type="InterPro" id="IPR007492">
    <property type="entry name" value="LytTR_DNA-bd_dom"/>
</dbReference>
<gene>
    <name evidence="4" type="primary">btsR_9</name>
    <name evidence="4" type="ORF">CRYO30217_03374</name>
</gene>
<dbReference type="EMBL" id="OU015584">
    <property type="protein sequence ID" value="CAG5087043.1"/>
    <property type="molecule type" value="Genomic_DNA"/>
</dbReference>
<dbReference type="PROSITE" id="PS50110">
    <property type="entry name" value="RESPONSE_REGULATORY"/>
    <property type="match status" value="1"/>
</dbReference>
<dbReference type="RefSeq" id="WP_258543553.1">
    <property type="nucleotide sequence ID" value="NZ_OU015584.1"/>
</dbReference>